<name>A0A9P6XY11_9FUNG</name>
<comment type="caution">
    <text evidence="2">The sequence shown here is derived from an EMBL/GenBank/DDBJ whole genome shotgun (WGS) entry which is preliminary data.</text>
</comment>
<evidence type="ECO:0000313" key="2">
    <source>
        <dbReference type="EMBL" id="KAG1534656.1"/>
    </source>
</evidence>
<dbReference type="Proteomes" id="UP000740926">
    <property type="component" value="Unassembled WGS sequence"/>
</dbReference>
<organism evidence="2 3">
    <name type="scientific">Rhizopus delemar</name>
    <dbReference type="NCBI Taxonomy" id="936053"/>
    <lineage>
        <taxon>Eukaryota</taxon>
        <taxon>Fungi</taxon>
        <taxon>Fungi incertae sedis</taxon>
        <taxon>Mucoromycota</taxon>
        <taxon>Mucoromycotina</taxon>
        <taxon>Mucoromycetes</taxon>
        <taxon>Mucorales</taxon>
        <taxon>Mucorineae</taxon>
        <taxon>Rhizopodaceae</taxon>
        <taxon>Rhizopus</taxon>
    </lineage>
</organism>
<proteinExistence type="predicted"/>
<sequence length="126" mass="13362">MALGLATTTWAPRTLERYLELSAAVSLIQRLTSTPNDGEPARPDRAQPARGTGGHVACRGVRAPAGAGASSGTRVKRRSDAVAGKCRQQQSAAANLRAPPHQWRSVAGVGVPGQRRRAAVRHIRRL</sequence>
<feature type="region of interest" description="Disordered" evidence="1">
    <location>
        <begin position="32"/>
        <end position="100"/>
    </location>
</feature>
<keyword evidence="3" id="KW-1185">Reference proteome</keyword>
<evidence type="ECO:0000256" key="1">
    <source>
        <dbReference type="SAM" id="MobiDB-lite"/>
    </source>
</evidence>
<evidence type="ECO:0000313" key="3">
    <source>
        <dbReference type="Proteomes" id="UP000740926"/>
    </source>
</evidence>
<dbReference type="EMBL" id="JAANIU010008632">
    <property type="protein sequence ID" value="KAG1534656.1"/>
    <property type="molecule type" value="Genomic_DNA"/>
</dbReference>
<reference evidence="2 3" key="1">
    <citation type="journal article" date="2020" name="Microb. Genom.">
        <title>Genetic diversity of clinical and environmental Mucorales isolates obtained from an investigation of mucormycosis cases among solid organ transplant recipients.</title>
        <authorList>
            <person name="Nguyen M.H."/>
            <person name="Kaul D."/>
            <person name="Muto C."/>
            <person name="Cheng S.J."/>
            <person name="Richter R.A."/>
            <person name="Bruno V.M."/>
            <person name="Liu G."/>
            <person name="Beyhan S."/>
            <person name="Sundermann A.J."/>
            <person name="Mounaud S."/>
            <person name="Pasculle A.W."/>
            <person name="Nierman W.C."/>
            <person name="Driscoll E."/>
            <person name="Cumbie R."/>
            <person name="Clancy C.J."/>
            <person name="Dupont C.L."/>
        </authorList>
    </citation>
    <scope>NUCLEOTIDE SEQUENCE [LARGE SCALE GENOMIC DNA]</scope>
    <source>
        <strain evidence="2 3">GL24</strain>
    </source>
</reference>
<accession>A0A9P6XY11</accession>
<gene>
    <name evidence="2" type="ORF">G6F50_015503</name>
</gene>
<protein>
    <submittedName>
        <fullName evidence="2">Uncharacterized protein</fullName>
    </submittedName>
</protein>
<dbReference type="AlphaFoldDB" id="A0A9P6XY11"/>